<evidence type="ECO:0000313" key="1">
    <source>
        <dbReference type="EMBL" id="WAR06655.1"/>
    </source>
</evidence>
<reference evidence="1" key="1">
    <citation type="submission" date="2022-11" db="EMBL/GenBank/DDBJ databases">
        <title>Centuries of genome instability and evolution in soft-shell clam transmissible cancer (bioRxiv).</title>
        <authorList>
            <person name="Hart S.F.M."/>
            <person name="Yonemitsu M.A."/>
            <person name="Giersch R.M."/>
            <person name="Beal B.F."/>
            <person name="Arriagada G."/>
            <person name="Davis B.W."/>
            <person name="Ostrander E.A."/>
            <person name="Goff S.P."/>
            <person name="Metzger M.J."/>
        </authorList>
    </citation>
    <scope>NUCLEOTIDE SEQUENCE</scope>
    <source>
        <strain evidence="1">MELC-2E11</strain>
        <tissue evidence="1">Siphon/mantle</tissue>
    </source>
</reference>
<name>A0ABY7ECA2_MYAAR</name>
<dbReference type="InterPro" id="IPR016527">
    <property type="entry name" value="ORC4"/>
</dbReference>
<dbReference type="InterPro" id="IPR027417">
    <property type="entry name" value="P-loop_NTPase"/>
</dbReference>
<dbReference type="Proteomes" id="UP001164746">
    <property type="component" value="Chromosome 5"/>
</dbReference>
<dbReference type="EMBL" id="CP111016">
    <property type="protein sequence ID" value="WAR06655.1"/>
    <property type="molecule type" value="Genomic_DNA"/>
</dbReference>
<dbReference type="Gene3D" id="3.40.50.300">
    <property type="entry name" value="P-loop containing nucleotide triphosphate hydrolases"/>
    <property type="match status" value="1"/>
</dbReference>
<organism evidence="1 2">
    <name type="scientific">Mya arenaria</name>
    <name type="common">Soft-shell clam</name>
    <dbReference type="NCBI Taxonomy" id="6604"/>
    <lineage>
        <taxon>Eukaryota</taxon>
        <taxon>Metazoa</taxon>
        <taxon>Spiralia</taxon>
        <taxon>Lophotrochozoa</taxon>
        <taxon>Mollusca</taxon>
        <taxon>Bivalvia</taxon>
        <taxon>Autobranchia</taxon>
        <taxon>Heteroconchia</taxon>
        <taxon>Euheterodonta</taxon>
        <taxon>Imparidentia</taxon>
        <taxon>Neoheterodontei</taxon>
        <taxon>Myida</taxon>
        <taxon>Myoidea</taxon>
        <taxon>Myidae</taxon>
        <taxon>Mya</taxon>
    </lineage>
</organism>
<sequence>MTIRTRLISLVQMTIRTRPISLGSFAETLQFLLEALKSGSQTSKPILFVVEEFDLFAFHRNQTLLYNLFDISQSAQTPICVLGVTCRLMPPSREATWCTSHSEVPITAGGLGAAVGPQKLTTI</sequence>
<accession>A0ABY7ECA2</accession>
<protein>
    <submittedName>
        <fullName evidence="1">ORC4-like protein</fullName>
    </submittedName>
</protein>
<dbReference type="PANTHER" id="PTHR12087">
    <property type="entry name" value="ORIGIN RECOGNITION COMPLEX SUBUNIT 4"/>
    <property type="match status" value="1"/>
</dbReference>
<dbReference type="PANTHER" id="PTHR12087:SF0">
    <property type="entry name" value="ORIGIN RECOGNITION COMPLEX SUBUNIT 4"/>
    <property type="match status" value="1"/>
</dbReference>
<keyword evidence="2" id="KW-1185">Reference proteome</keyword>
<evidence type="ECO:0000313" key="2">
    <source>
        <dbReference type="Proteomes" id="UP001164746"/>
    </source>
</evidence>
<gene>
    <name evidence="1" type="ORF">MAR_022024</name>
</gene>
<proteinExistence type="predicted"/>